<comment type="caution">
    <text evidence="10">The sequence shown here is derived from an EMBL/GenBank/DDBJ whole genome shotgun (WGS) entry which is preliminary data.</text>
</comment>
<feature type="transmembrane region" description="Helical" evidence="9">
    <location>
        <begin position="290"/>
        <end position="311"/>
    </location>
</feature>
<evidence type="ECO:0000256" key="8">
    <source>
        <dbReference type="SAM" id="MobiDB-lite"/>
    </source>
</evidence>
<dbReference type="InterPro" id="IPR018584">
    <property type="entry name" value="GT87"/>
</dbReference>
<evidence type="ECO:0000256" key="3">
    <source>
        <dbReference type="ARBA" id="ARBA00022679"/>
    </source>
</evidence>
<feature type="transmembrane region" description="Helical" evidence="9">
    <location>
        <begin position="121"/>
        <end position="137"/>
    </location>
</feature>
<keyword evidence="6 9" id="KW-0472">Membrane</keyword>
<feature type="transmembrane region" description="Helical" evidence="9">
    <location>
        <begin position="143"/>
        <end position="164"/>
    </location>
</feature>
<keyword evidence="3" id="KW-0808">Transferase</keyword>
<organism evidence="10 11">
    <name type="scientific">Actinospica acidithermotolerans</name>
    <dbReference type="NCBI Taxonomy" id="2828514"/>
    <lineage>
        <taxon>Bacteria</taxon>
        <taxon>Bacillati</taxon>
        <taxon>Actinomycetota</taxon>
        <taxon>Actinomycetes</taxon>
        <taxon>Catenulisporales</taxon>
        <taxon>Actinospicaceae</taxon>
        <taxon>Actinospica</taxon>
    </lineage>
</organism>
<sequence length="491" mass="54398">MKLSLTKRRVITALAVWFVTRAVLYLVATEHFLHKYGKESVGDVSIYLKWAANSLYYGQIPHDTEWQYPPLLAPILVFPEWLSHTLGMHYLTGFTAMTFLADCVITAMLVWTAVRRDTWSGPWYWIVGVPLLGPIVYGRYDVFPALCVVVALALLGRGVPALMADGTKGRQLNNRRWVAGILIGFGTAIKIWPGFAVFGMPRSKRGWQAIATIAASTVGSIAVMSVFFKGTLSFIGNQGSRGIEIESIWGIPFVLGKRLHLEHVITTKVVYGSYQVTPDGHGLIYYVVNLTYYVALLALVCGFGLMAYWWWRKTWRPAVMADATFVTTLLFIVVSRVISPQYLIWLLAVAGFCLLYKDTTQRRSSLLVLICLPLTQYEFPFAFTDLLHAHIVVTLDVCLRDLLLVLATYFGFRDLWVSTVDGPFLPPRLRALISRGGSAADKAATEAPSPAVIPQAQSAAAEVEAEAEVAADAVEPDVDEVEAEPARTAKN</sequence>
<dbReference type="RefSeq" id="WP_212520710.1">
    <property type="nucleotide sequence ID" value="NZ_JAGSOH010000091.1"/>
</dbReference>
<feature type="transmembrane region" description="Helical" evidence="9">
    <location>
        <begin position="176"/>
        <end position="195"/>
    </location>
</feature>
<gene>
    <name evidence="10" type="ORF">KDK95_24935</name>
</gene>
<name>A0A941IIF0_9ACTN</name>
<comment type="similarity">
    <text evidence="7">Belongs to the glycosyltransferase 87 family.</text>
</comment>
<evidence type="ECO:0000256" key="2">
    <source>
        <dbReference type="ARBA" id="ARBA00022475"/>
    </source>
</evidence>
<protein>
    <submittedName>
        <fullName evidence="10">DUF2029 domain-containing protein</fullName>
    </submittedName>
</protein>
<dbReference type="GO" id="GO:0016758">
    <property type="term" value="F:hexosyltransferase activity"/>
    <property type="evidence" value="ECO:0007669"/>
    <property type="project" value="InterPro"/>
</dbReference>
<reference evidence="10" key="1">
    <citation type="submission" date="2021-04" db="EMBL/GenBank/DDBJ databases">
        <title>Genome based classification of Actinospica acidithermotolerans sp. nov., an actinobacterium isolated from an Indonesian hot spring.</title>
        <authorList>
            <person name="Kusuma A.B."/>
            <person name="Putra K.E."/>
            <person name="Nafisah S."/>
            <person name="Loh J."/>
            <person name="Nouioui I."/>
            <person name="Goodfellow M."/>
        </authorList>
    </citation>
    <scope>NUCLEOTIDE SEQUENCE</scope>
    <source>
        <strain evidence="10">MGRD01-02</strain>
    </source>
</reference>
<dbReference type="AlphaFoldDB" id="A0A941IIF0"/>
<evidence type="ECO:0000256" key="6">
    <source>
        <dbReference type="ARBA" id="ARBA00023136"/>
    </source>
</evidence>
<evidence type="ECO:0000256" key="5">
    <source>
        <dbReference type="ARBA" id="ARBA00022989"/>
    </source>
</evidence>
<comment type="subcellular location">
    <subcellularLocation>
        <location evidence="1">Cell membrane</location>
        <topology evidence="1">Multi-pass membrane protein</topology>
    </subcellularLocation>
</comment>
<evidence type="ECO:0000313" key="10">
    <source>
        <dbReference type="EMBL" id="MBR7829575.1"/>
    </source>
</evidence>
<dbReference type="EMBL" id="JAGSOH010000091">
    <property type="protein sequence ID" value="MBR7829575.1"/>
    <property type="molecule type" value="Genomic_DNA"/>
</dbReference>
<feature type="compositionally biased region" description="Acidic residues" evidence="8">
    <location>
        <begin position="470"/>
        <end position="483"/>
    </location>
</feature>
<feature type="region of interest" description="Disordered" evidence="8">
    <location>
        <begin position="470"/>
        <end position="491"/>
    </location>
</feature>
<feature type="transmembrane region" description="Helical" evidence="9">
    <location>
        <begin position="207"/>
        <end position="228"/>
    </location>
</feature>
<dbReference type="Pfam" id="PF09594">
    <property type="entry name" value="GT87"/>
    <property type="match status" value="1"/>
</dbReference>
<keyword evidence="4 9" id="KW-0812">Transmembrane</keyword>
<accession>A0A941IIF0</accession>
<evidence type="ECO:0000256" key="9">
    <source>
        <dbReference type="SAM" id="Phobius"/>
    </source>
</evidence>
<evidence type="ECO:0000256" key="4">
    <source>
        <dbReference type="ARBA" id="ARBA00022692"/>
    </source>
</evidence>
<proteinExistence type="inferred from homology"/>
<feature type="transmembrane region" description="Helical" evidence="9">
    <location>
        <begin position="323"/>
        <end position="356"/>
    </location>
</feature>
<keyword evidence="5 9" id="KW-1133">Transmembrane helix</keyword>
<evidence type="ECO:0000313" key="11">
    <source>
        <dbReference type="Proteomes" id="UP000676325"/>
    </source>
</evidence>
<feature type="transmembrane region" description="Helical" evidence="9">
    <location>
        <begin position="90"/>
        <end position="114"/>
    </location>
</feature>
<dbReference type="Proteomes" id="UP000676325">
    <property type="component" value="Unassembled WGS sequence"/>
</dbReference>
<keyword evidence="2" id="KW-1003">Cell membrane</keyword>
<dbReference type="GO" id="GO:0005886">
    <property type="term" value="C:plasma membrane"/>
    <property type="evidence" value="ECO:0007669"/>
    <property type="project" value="UniProtKB-SubCell"/>
</dbReference>
<evidence type="ECO:0000256" key="7">
    <source>
        <dbReference type="ARBA" id="ARBA00024033"/>
    </source>
</evidence>
<evidence type="ECO:0000256" key="1">
    <source>
        <dbReference type="ARBA" id="ARBA00004651"/>
    </source>
</evidence>
<keyword evidence="11" id="KW-1185">Reference proteome</keyword>